<dbReference type="InterPro" id="IPR010730">
    <property type="entry name" value="HET"/>
</dbReference>
<accession>A0A3M2S6N6</accession>
<sequence length="647" mass="73692">MKKQHAGTFDYASYSLPSAATHIRLIELLPSNPAATSESSDSHFSSHLSCHLITTPISEPKAYKAVSYTWGTSERTCSLDISGANLPITPALDTALRHLRRRDEPIILWVDQICIDQSNHVEKADQVLLMSDVYTKAEQVLVWLGPEADRSDELMDLWQKVGQRALDLGIQDYCTRERMPLLQNITKDPNFDHPLTKGYHELVALAKPQFEVLIQATVDWNDRFWFRRVWTVQELCLCQDTVFVCGYKVVQVELVRLACTILPTVMSQLIRSHPDSDVEFQELAYTALSQRARPLLSIRNRRQDFNKGLGEGDELLHLFQKLFVNSDTMATRNRDRIYGLLGLAVDVERLAIKPDYASEDPSPIFTEVARKMIQNGRLELLSFSQFPKERDLEHLPSWVPDWRPNLEASYYTITESGEDHLLAASGDTKVCLEQVQDPNILAIRGYLVDTIEEVGERWHSSNSHARCQAHLSSIVDFCAKSTTKNESIYDNDERRTEAVWRAPVGDLYWTKDTDHTRASRPRASDEYLDCLFILELLESWPDMSPEERAARFPDLEARRFPSGSYRGNMAAMDGKKPYLTRKGYVGMCPSHAAGGDQVVIFMGGRIPFVLRPLGGREEFTFVGEAYCDGVMDGEILKRVEERSFFIR</sequence>
<dbReference type="PANTHER" id="PTHR24148">
    <property type="entry name" value="ANKYRIN REPEAT DOMAIN-CONTAINING PROTEIN 39 HOMOLOG-RELATED"/>
    <property type="match status" value="1"/>
</dbReference>
<proteinExistence type="predicted"/>
<comment type="caution">
    <text evidence="2">The sequence shown here is derived from an EMBL/GenBank/DDBJ whole genome shotgun (WGS) entry which is preliminary data.</text>
</comment>
<evidence type="ECO:0000259" key="1">
    <source>
        <dbReference type="Pfam" id="PF06985"/>
    </source>
</evidence>
<dbReference type="InterPro" id="IPR052895">
    <property type="entry name" value="HetReg/Transcr_Mod"/>
</dbReference>
<keyword evidence="3" id="KW-1185">Reference proteome</keyword>
<evidence type="ECO:0000313" key="2">
    <source>
        <dbReference type="EMBL" id="RMJ12785.1"/>
    </source>
</evidence>
<protein>
    <recommendedName>
        <fullName evidence="1">Heterokaryon incompatibility domain-containing protein</fullName>
    </recommendedName>
</protein>
<dbReference type="Proteomes" id="UP000277212">
    <property type="component" value="Unassembled WGS sequence"/>
</dbReference>
<name>A0A3M2S6N6_9HYPO</name>
<dbReference type="EMBL" id="NKUJ01000125">
    <property type="protein sequence ID" value="RMJ12785.1"/>
    <property type="molecule type" value="Genomic_DNA"/>
</dbReference>
<evidence type="ECO:0000313" key="3">
    <source>
        <dbReference type="Proteomes" id="UP000277212"/>
    </source>
</evidence>
<reference evidence="2 3" key="1">
    <citation type="submission" date="2017-06" db="EMBL/GenBank/DDBJ databases">
        <title>Comparative genomic analysis of Ambrosia Fusariam Clade fungi.</title>
        <authorList>
            <person name="Stajich J.E."/>
            <person name="Carrillo J."/>
            <person name="Kijimoto T."/>
            <person name="Eskalen A."/>
            <person name="O'Donnell K."/>
            <person name="Kasson M."/>
        </authorList>
    </citation>
    <scope>NUCLEOTIDE SEQUENCE [LARGE SCALE GENOMIC DNA]</scope>
    <source>
        <strain evidence="2">UCR3666</strain>
    </source>
</reference>
<organism evidence="2 3">
    <name type="scientific">Fusarium kuroshium</name>
    <dbReference type="NCBI Taxonomy" id="2010991"/>
    <lineage>
        <taxon>Eukaryota</taxon>
        <taxon>Fungi</taxon>
        <taxon>Dikarya</taxon>
        <taxon>Ascomycota</taxon>
        <taxon>Pezizomycotina</taxon>
        <taxon>Sordariomycetes</taxon>
        <taxon>Hypocreomycetidae</taxon>
        <taxon>Hypocreales</taxon>
        <taxon>Nectriaceae</taxon>
        <taxon>Fusarium</taxon>
        <taxon>Fusarium solani species complex</taxon>
    </lineage>
</organism>
<gene>
    <name evidence="2" type="ORF">CDV36_007560</name>
</gene>
<dbReference type="Pfam" id="PF06985">
    <property type="entry name" value="HET"/>
    <property type="match status" value="1"/>
</dbReference>
<dbReference type="Pfam" id="PF26639">
    <property type="entry name" value="Het-6_barrel"/>
    <property type="match status" value="1"/>
</dbReference>
<dbReference type="PANTHER" id="PTHR24148:SF73">
    <property type="entry name" value="HET DOMAIN PROTEIN (AFU_ORTHOLOGUE AFUA_8G01020)"/>
    <property type="match status" value="1"/>
</dbReference>
<feature type="domain" description="Heterokaryon incompatibility" evidence="1">
    <location>
        <begin position="63"/>
        <end position="234"/>
    </location>
</feature>
<dbReference type="OrthoDB" id="4587016at2759"/>
<dbReference type="AlphaFoldDB" id="A0A3M2S6N6"/>